<name>A0A6J7WHC4_9CAUD</name>
<organism evidence="1">
    <name type="scientific">uncultured Caudovirales phage</name>
    <dbReference type="NCBI Taxonomy" id="2100421"/>
    <lineage>
        <taxon>Viruses</taxon>
        <taxon>Duplodnaviria</taxon>
        <taxon>Heunggongvirae</taxon>
        <taxon>Uroviricota</taxon>
        <taxon>Caudoviricetes</taxon>
        <taxon>Peduoviridae</taxon>
        <taxon>Maltschvirus</taxon>
        <taxon>Maltschvirus maltsch</taxon>
    </lineage>
</organism>
<accession>A0A6J7WHC4</accession>
<gene>
    <name evidence="1" type="ORF">UFOVP161_43</name>
</gene>
<proteinExistence type="predicted"/>
<evidence type="ECO:0000313" key="1">
    <source>
        <dbReference type="EMBL" id="CAB5187401.1"/>
    </source>
</evidence>
<reference evidence="1" key="1">
    <citation type="submission" date="2020-05" db="EMBL/GenBank/DDBJ databases">
        <authorList>
            <person name="Chiriac C."/>
            <person name="Salcher M."/>
            <person name="Ghai R."/>
            <person name="Kavagutti S V."/>
        </authorList>
    </citation>
    <scope>NUCLEOTIDE SEQUENCE</scope>
</reference>
<dbReference type="EMBL" id="LR798211">
    <property type="protein sequence ID" value="CAB5187401.1"/>
    <property type="molecule type" value="Genomic_DNA"/>
</dbReference>
<sequence length="81" mass="9313">MLIALDYDKTYTADPTLWNDFIAIAQDRGHDVKIVTLRYPTETIENAPVEVIYTSRKAKALVVKADIWVDDSPHWIHQDSL</sequence>
<protein>
    <submittedName>
        <fullName evidence="1">Uncharacterized protein</fullName>
    </submittedName>
</protein>